<evidence type="ECO:0000313" key="2">
    <source>
        <dbReference type="Proteomes" id="UP000012960"/>
    </source>
</evidence>
<dbReference type="Gramene" id="Ma04_t19390.1">
    <property type="protein sequence ID" value="Ma04_p19390.1"/>
    <property type="gene ID" value="Ma04_g19390"/>
</dbReference>
<accession>A0A804IRG5</accession>
<dbReference type="InParanoid" id="A0A804IRG5"/>
<sequence>MEGQILHDFARKILSIVSSQDWVYELIKN</sequence>
<reference evidence="1" key="1">
    <citation type="submission" date="2021-05" db="UniProtKB">
        <authorList>
            <consortium name="EnsemblPlants"/>
        </authorList>
    </citation>
    <scope>IDENTIFICATION</scope>
    <source>
        <strain evidence="1">subsp. malaccensis</strain>
    </source>
</reference>
<dbReference type="Proteomes" id="UP000012960">
    <property type="component" value="Unplaced"/>
</dbReference>
<evidence type="ECO:0000313" key="1">
    <source>
        <dbReference type="EnsemblPlants" id="Ma04_p19390.1"/>
    </source>
</evidence>
<name>A0A804IRG5_MUSAM</name>
<proteinExistence type="predicted"/>
<protein>
    <submittedName>
        <fullName evidence="1">Uncharacterized protein</fullName>
    </submittedName>
</protein>
<dbReference type="EnsemblPlants" id="Ma04_t19390.1">
    <property type="protein sequence ID" value="Ma04_p19390.1"/>
    <property type="gene ID" value="Ma04_g19390"/>
</dbReference>
<keyword evidence="2" id="KW-1185">Reference proteome</keyword>
<dbReference type="AlphaFoldDB" id="A0A804IRG5"/>
<organism evidence="1 2">
    <name type="scientific">Musa acuminata subsp. malaccensis</name>
    <name type="common">Wild banana</name>
    <name type="synonym">Musa malaccensis</name>
    <dbReference type="NCBI Taxonomy" id="214687"/>
    <lineage>
        <taxon>Eukaryota</taxon>
        <taxon>Viridiplantae</taxon>
        <taxon>Streptophyta</taxon>
        <taxon>Embryophyta</taxon>
        <taxon>Tracheophyta</taxon>
        <taxon>Spermatophyta</taxon>
        <taxon>Magnoliopsida</taxon>
        <taxon>Liliopsida</taxon>
        <taxon>Zingiberales</taxon>
        <taxon>Musaceae</taxon>
        <taxon>Musa</taxon>
    </lineage>
</organism>